<dbReference type="AlphaFoldDB" id="A0A834XMG6"/>
<keyword evidence="1 4" id="KW-0808">Transferase</keyword>
<dbReference type="PROSITE" id="PS00113">
    <property type="entry name" value="ADENYLATE_KINASE"/>
    <property type="match status" value="1"/>
</dbReference>
<dbReference type="GO" id="GO:0019205">
    <property type="term" value="F:nucleobase-containing compound kinase activity"/>
    <property type="evidence" value="ECO:0007669"/>
    <property type="project" value="InterPro"/>
</dbReference>
<dbReference type="CDD" id="cd01428">
    <property type="entry name" value="ADK"/>
    <property type="match status" value="1"/>
</dbReference>
<evidence type="ECO:0000313" key="6">
    <source>
        <dbReference type="Proteomes" id="UP000639338"/>
    </source>
</evidence>
<dbReference type="EMBL" id="JACMRX010000005">
    <property type="protein sequence ID" value="KAF7989953.1"/>
    <property type="molecule type" value="Genomic_DNA"/>
</dbReference>
<evidence type="ECO:0008006" key="7">
    <source>
        <dbReference type="Google" id="ProtNLM"/>
    </source>
</evidence>
<keyword evidence="3 4" id="KW-0418">Kinase</keyword>
<keyword evidence="2" id="KW-0547">Nucleotide-binding</keyword>
<dbReference type="InterPro" id="IPR033690">
    <property type="entry name" value="Adenylat_kinase_CS"/>
</dbReference>
<keyword evidence="6" id="KW-1185">Reference proteome</keyword>
<comment type="similarity">
    <text evidence="4">Belongs to the adenylate kinase family.</text>
</comment>
<name>A0A834XMG6_APHGI</name>
<reference evidence="5 6" key="1">
    <citation type="submission" date="2020-08" db="EMBL/GenBank/DDBJ databases">
        <title>Aphidius gifuensis genome sequencing and assembly.</title>
        <authorList>
            <person name="Du Z."/>
        </authorList>
    </citation>
    <scope>NUCLEOTIDE SEQUENCE [LARGE SCALE GENOMIC DNA]</scope>
    <source>
        <strain evidence="5">YNYX2018</strain>
        <tissue evidence="5">Adults</tissue>
    </source>
</reference>
<dbReference type="Pfam" id="PF00406">
    <property type="entry name" value="ADK"/>
    <property type="match status" value="2"/>
</dbReference>
<dbReference type="GO" id="GO:0006139">
    <property type="term" value="P:nucleobase-containing compound metabolic process"/>
    <property type="evidence" value="ECO:0007669"/>
    <property type="project" value="InterPro"/>
</dbReference>
<evidence type="ECO:0000256" key="4">
    <source>
        <dbReference type="RuleBase" id="RU003330"/>
    </source>
</evidence>
<gene>
    <name evidence="5" type="ORF">HCN44_008627</name>
</gene>
<accession>A0A834XMG6</accession>
<dbReference type="Gene3D" id="3.40.50.300">
    <property type="entry name" value="P-loop containing nucleotide triphosphate hydrolases"/>
    <property type="match status" value="2"/>
</dbReference>
<evidence type="ECO:0000313" key="5">
    <source>
        <dbReference type="EMBL" id="KAF7989953.1"/>
    </source>
</evidence>
<evidence type="ECO:0000256" key="3">
    <source>
        <dbReference type="ARBA" id="ARBA00022777"/>
    </source>
</evidence>
<evidence type="ECO:0000256" key="1">
    <source>
        <dbReference type="ARBA" id="ARBA00022679"/>
    </source>
</evidence>
<comment type="caution">
    <text evidence="5">The sequence shown here is derived from an EMBL/GenBank/DDBJ whole genome shotgun (WGS) entry which is preliminary data.</text>
</comment>
<evidence type="ECO:0000256" key="2">
    <source>
        <dbReference type="ARBA" id="ARBA00022741"/>
    </source>
</evidence>
<dbReference type="PRINTS" id="PR00094">
    <property type="entry name" value="ADENYLTKNASE"/>
</dbReference>
<dbReference type="OrthoDB" id="6436361at2759"/>
<dbReference type="InterPro" id="IPR027417">
    <property type="entry name" value="P-loop_NTPase"/>
</dbReference>
<organism evidence="5 6">
    <name type="scientific">Aphidius gifuensis</name>
    <name type="common">Parasitoid wasp</name>
    <dbReference type="NCBI Taxonomy" id="684658"/>
    <lineage>
        <taxon>Eukaryota</taxon>
        <taxon>Metazoa</taxon>
        <taxon>Ecdysozoa</taxon>
        <taxon>Arthropoda</taxon>
        <taxon>Hexapoda</taxon>
        <taxon>Insecta</taxon>
        <taxon>Pterygota</taxon>
        <taxon>Neoptera</taxon>
        <taxon>Endopterygota</taxon>
        <taxon>Hymenoptera</taxon>
        <taxon>Apocrita</taxon>
        <taxon>Ichneumonoidea</taxon>
        <taxon>Braconidae</taxon>
        <taxon>Aphidiinae</taxon>
        <taxon>Aphidius</taxon>
    </lineage>
</organism>
<protein>
    <recommendedName>
        <fullName evidence="7">Adenylate kinase</fullName>
    </recommendedName>
</protein>
<sequence length="473" mass="52919">MGICLDTGGHKESPMSNAAQRNAYSIRKRKHISHLLKTSQPGEISLQTVSSIDFHIPEAAVIFILGGPGSGKVTHCDNLARSADGIQHINMTDILQRYSLNLGIQDFGLLSSKTVAEILMLEMETLLETTIFLVSGYPRSMTDVVEYSEKIQYMNGAVLVSWRQEVLERQIDYGAQLGKVIIELAHVELRNFYRNVMPVAEYFDQTGILLQVNGERHPGEVYADFQKAVFHLINFNKRTLSGTRALQTLKTEAFIDSTRTAGLLSSSMSSTNSMGNIRNITTSGQSEYQIGLPEFVWVIGGPGSNKSQLCVHTVRSLPNWMHISIGSLLRKLALSDVIIKKAVESGEMVAQEIVMQIIEQQVSLNRTCNGIIIDGFPRDLSQAEIFEHKFGQEPPLVLLDCSKLKLGREKLDDNIPAFRKRLQLFRKMTLPMLKVLDECGRLMTIDGDTDVSSVHHKFTTVIQKITSRNRQKK</sequence>
<dbReference type="InterPro" id="IPR000850">
    <property type="entry name" value="Adenylat/UMP-CMP_kin"/>
</dbReference>
<dbReference type="Proteomes" id="UP000639338">
    <property type="component" value="Unassembled WGS sequence"/>
</dbReference>
<dbReference type="SUPFAM" id="SSF52540">
    <property type="entry name" value="P-loop containing nucleoside triphosphate hydrolases"/>
    <property type="match status" value="2"/>
</dbReference>
<dbReference type="GO" id="GO:0005524">
    <property type="term" value="F:ATP binding"/>
    <property type="evidence" value="ECO:0007669"/>
    <property type="project" value="InterPro"/>
</dbReference>
<proteinExistence type="inferred from homology"/>
<dbReference type="PANTHER" id="PTHR23359">
    <property type="entry name" value="NUCLEOTIDE KINASE"/>
    <property type="match status" value="1"/>
</dbReference>